<organism evidence="1 2">
    <name type="scientific">Cerrena zonata</name>
    <dbReference type="NCBI Taxonomy" id="2478898"/>
    <lineage>
        <taxon>Eukaryota</taxon>
        <taxon>Fungi</taxon>
        <taxon>Dikarya</taxon>
        <taxon>Basidiomycota</taxon>
        <taxon>Agaricomycotina</taxon>
        <taxon>Agaricomycetes</taxon>
        <taxon>Polyporales</taxon>
        <taxon>Cerrenaceae</taxon>
        <taxon>Cerrena</taxon>
    </lineage>
</organism>
<sequence length="56" mass="6374">MDDFNAIDITILDPDHTTTTNVTDHSNSNDWFEISPIPLEYEHIANNSAYSYCVIV</sequence>
<reference evidence="1 2" key="1">
    <citation type="submission" date="2022-09" db="EMBL/GenBank/DDBJ databases">
        <authorList>
            <person name="Palmer J.M."/>
        </authorList>
    </citation>
    <scope>NUCLEOTIDE SEQUENCE [LARGE SCALE GENOMIC DNA]</scope>
    <source>
        <strain evidence="1 2">DSM 7382</strain>
    </source>
</reference>
<accession>A0AAW0FL38</accession>
<evidence type="ECO:0000313" key="2">
    <source>
        <dbReference type="Proteomes" id="UP001385951"/>
    </source>
</evidence>
<proteinExistence type="predicted"/>
<comment type="caution">
    <text evidence="1">The sequence shown here is derived from an EMBL/GenBank/DDBJ whole genome shotgun (WGS) entry which is preliminary data.</text>
</comment>
<keyword evidence="2" id="KW-1185">Reference proteome</keyword>
<dbReference type="Proteomes" id="UP001385951">
    <property type="component" value="Unassembled WGS sequence"/>
</dbReference>
<evidence type="ECO:0008006" key="3">
    <source>
        <dbReference type="Google" id="ProtNLM"/>
    </source>
</evidence>
<gene>
    <name evidence="1" type="ORF">QCA50_016182</name>
</gene>
<dbReference type="EMBL" id="JASBNA010000046">
    <property type="protein sequence ID" value="KAK7680872.1"/>
    <property type="molecule type" value="Genomic_DNA"/>
</dbReference>
<evidence type="ECO:0000313" key="1">
    <source>
        <dbReference type="EMBL" id="KAK7680872.1"/>
    </source>
</evidence>
<protein>
    <recommendedName>
        <fullName evidence="3">Pheromone</fullName>
    </recommendedName>
</protein>
<dbReference type="AlphaFoldDB" id="A0AAW0FL38"/>
<name>A0AAW0FL38_9APHY</name>